<evidence type="ECO:0000313" key="3">
    <source>
        <dbReference type="EMBL" id="CAJ0945123.1"/>
    </source>
</evidence>
<sequence>MTLLVFHFFTVSETLTEMWYGVFLWALVSSLFFHIPGTAGSLHPPPSQIRKVHVGGHPADGHRGADLYRDINK</sequence>
<evidence type="ECO:0000256" key="1">
    <source>
        <dbReference type="SAM" id="MobiDB-lite"/>
    </source>
</evidence>
<dbReference type="Proteomes" id="UP001176940">
    <property type="component" value="Unassembled WGS sequence"/>
</dbReference>
<name>A0ABN9LLM9_9NEOB</name>
<keyword evidence="4" id="KW-1185">Reference proteome</keyword>
<feature type="region of interest" description="Disordered" evidence="1">
    <location>
        <begin position="54"/>
        <end position="73"/>
    </location>
</feature>
<keyword evidence="2" id="KW-0812">Transmembrane</keyword>
<feature type="compositionally biased region" description="Basic and acidic residues" evidence="1">
    <location>
        <begin position="59"/>
        <end position="73"/>
    </location>
</feature>
<gene>
    <name evidence="3" type="ORF">RIMI_LOCUS10748011</name>
</gene>
<protein>
    <submittedName>
        <fullName evidence="3">Uncharacterized protein</fullName>
    </submittedName>
</protein>
<keyword evidence="2" id="KW-1133">Transmembrane helix</keyword>
<feature type="transmembrane region" description="Helical" evidence="2">
    <location>
        <begin position="20"/>
        <end position="42"/>
    </location>
</feature>
<evidence type="ECO:0000313" key="4">
    <source>
        <dbReference type="Proteomes" id="UP001176940"/>
    </source>
</evidence>
<accession>A0ABN9LLM9</accession>
<evidence type="ECO:0000256" key="2">
    <source>
        <dbReference type="SAM" id="Phobius"/>
    </source>
</evidence>
<keyword evidence="2" id="KW-0472">Membrane</keyword>
<reference evidence="3" key="1">
    <citation type="submission" date="2023-07" db="EMBL/GenBank/DDBJ databases">
        <authorList>
            <person name="Stuckert A."/>
        </authorList>
    </citation>
    <scope>NUCLEOTIDE SEQUENCE</scope>
</reference>
<proteinExistence type="predicted"/>
<comment type="caution">
    <text evidence="3">The sequence shown here is derived from an EMBL/GenBank/DDBJ whole genome shotgun (WGS) entry which is preliminary data.</text>
</comment>
<dbReference type="EMBL" id="CAUEEQ010023535">
    <property type="protein sequence ID" value="CAJ0945123.1"/>
    <property type="molecule type" value="Genomic_DNA"/>
</dbReference>
<organism evidence="3 4">
    <name type="scientific">Ranitomeya imitator</name>
    <name type="common">mimic poison frog</name>
    <dbReference type="NCBI Taxonomy" id="111125"/>
    <lineage>
        <taxon>Eukaryota</taxon>
        <taxon>Metazoa</taxon>
        <taxon>Chordata</taxon>
        <taxon>Craniata</taxon>
        <taxon>Vertebrata</taxon>
        <taxon>Euteleostomi</taxon>
        <taxon>Amphibia</taxon>
        <taxon>Batrachia</taxon>
        <taxon>Anura</taxon>
        <taxon>Neobatrachia</taxon>
        <taxon>Hyloidea</taxon>
        <taxon>Dendrobatidae</taxon>
        <taxon>Dendrobatinae</taxon>
        <taxon>Ranitomeya</taxon>
    </lineage>
</organism>